<reference evidence="2 3" key="1">
    <citation type="submission" date="2016-01" db="EMBL/GenBank/DDBJ databases">
        <authorList>
            <person name="Oliw E.H."/>
        </authorList>
    </citation>
    <scope>NUCLEOTIDE SEQUENCE [LARGE SCALE GENOMIC DNA]</scope>
    <source>
        <strain evidence="2 3">Kerr 14</strain>
    </source>
</reference>
<keyword evidence="2" id="KW-0378">Hydrolase</keyword>
<evidence type="ECO:0000256" key="1">
    <source>
        <dbReference type="SAM" id="Phobius"/>
    </source>
</evidence>
<dbReference type="RefSeq" id="WP_080866959.1">
    <property type="nucleotide sequence ID" value="NZ_LT009731.1"/>
</dbReference>
<dbReference type="Proteomes" id="UP000191897">
    <property type="component" value="Unassembled WGS sequence"/>
</dbReference>
<proteinExistence type="predicted"/>
<evidence type="ECO:0000313" key="2">
    <source>
        <dbReference type="EMBL" id="CUX57838.1"/>
    </source>
</evidence>
<organism evidence="2 3">
    <name type="scientific">Agrobacterium tumefaciens str. Kerr 14</name>
    <dbReference type="NCBI Taxonomy" id="1183424"/>
    <lineage>
        <taxon>Bacteria</taxon>
        <taxon>Pseudomonadati</taxon>
        <taxon>Pseudomonadota</taxon>
        <taxon>Alphaproteobacteria</taxon>
        <taxon>Hyphomicrobiales</taxon>
        <taxon>Rhizobiaceae</taxon>
        <taxon>Rhizobium/Agrobacterium group</taxon>
        <taxon>Agrobacterium</taxon>
        <taxon>Agrobacterium tumefaciens complex</taxon>
    </lineage>
</organism>
<name>A0A1S7RUR3_AGRTU</name>
<dbReference type="AlphaFoldDB" id="A0A1S7RUR3"/>
<accession>A0A1S7RUR3</accession>
<protein>
    <submittedName>
        <fullName evidence="2">Putative Exonuclease SbcC</fullName>
    </submittedName>
</protein>
<evidence type="ECO:0000313" key="3">
    <source>
        <dbReference type="Proteomes" id="UP000191897"/>
    </source>
</evidence>
<dbReference type="EMBL" id="FBWC01000027">
    <property type="protein sequence ID" value="CUX57838.1"/>
    <property type="molecule type" value="Genomic_DNA"/>
</dbReference>
<gene>
    <name evidence="2" type="ORF">AGR4C_Lc50125</name>
</gene>
<sequence>MISALLTKAAKPVIIVLLLIGAALFLGWLTIATVNGMVERAVSRTKTERDAHWTAAIETANTRAANAEAAQARYALDLETATSAKIDALRARNEELETQNAALPNGDDCGLGRDRVRLLPH</sequence>
<dbReference type="GO" id="GO:0004527">
    <property type="term" value="F:exonuclease activity"/>
    <property type="evidence" value="ECO:0007669"/>
    <property type="project" value="UniProtKB-KW"/>
</dbReference>
<keyword evidence="1" id="KW-0472">Membrane</keyword>
<feature type="transmembrane region" description="Helical" evidence="1">
    <location>
        <begin position="12"/>
        <end position="34"/>
    </location>
</feature>
<keyword evidence="2" id="KW-0540">Nuclease</keyword>
<keyword evidence="2" id="KW-0269">Exonuclease</keyword>
<keyword evidence="1" id="KW-0812">Transmembrane</keyword>
<keyword evidence="1" id="KW-1133">Transmembrane helix</keyword>